<protein>
    <submittedName>
        <fullName evidence="7">Toxin</fullName>
    </submittedName>
</protein>
<sequence>MKEKARLEALLRAKRNRQLVEPPPRPEPPPPVKKAPSPILKGCVFAKSCALPDGIINYSNPNGFVPVESLSQYGAYSVLGMGTAVSTAGTALEWIGGSGSAIELAKRLGGSLSTLAPPNVKIIIGMVLPNTTSPDSAFYTSEQYAQLSEGNTRVRVHIKHLPDGSVSVYGFYTGTKREWQRVPVIAAQARGEQLVADMGDGIEVIWTPAADPNAVLGIPALEGASLQPAAWVYPPTEQADRILINPVHPPDYQDAIIWFPNTGIQPIYISLSVSGSGYHPKPDSLPAFPDAKWAKSKTSVQGGGGLRPRWKSRDGTIYEWDFQHGAVEKYNKRGKHLGEFDHKTGTQNKAADPTRKVEP</sequence>
<gene>
    <name evidence="7" type="ORF">CJF38_00215</name>
</gene>
<name>A0ABX4GT36_9PSED</name>
<proteinExistence type="predicted"/>
<reference evidence="7 8" key="1">
    <citation type="submission" date="2017-08" db="EMBL/GenBank/DDBJ databases">
        <title>Genomic and metabolic characterisation of spoilage-associated Pseudomonas species.</title>
        <authorList>
            <person name="Stanborough T."/>
            <person name="Fegan N."/>
            <person name="Powell S.M."/>
            <person name="Singh T."/>
            <person name="Tamplin M.L."/>
            <person name="Chandry P.S."/>
        </authorList>
    </citation>
    <scope>NUCLEOTIDE SEQUENCE [LARGE SCALE GENOMIC DNA]</scope>
    <source>
        <strain evidence="7 8">L1814</strain>
    </source>
</reference>
<feature type="domain" description="Pyosin/cloacin translocation" evidence="5">
    <location>
        <begin position="142"/>
        <end position="269"/>
    </location>
</feature>
<organism evidence="7 8">
    <name type="scientific">Pseudomonas lundensis</name>
    <dbReference type="NCBI Taxonomy" id="86185"/>
    <lineage>
        <taxon>Bacteria</taxon>
        <taxon>Pseudomonadati</taxon>
        <taxon>Pseudomonadota</taxon>
        <taxon>Gammaproteobacteria</taxon>
        <taxon>Pseudomonadales</taxon>
        <taxon>Pseudomonadaceae</taxon>
        <taxon>Pseudomonas</taxon>
    </lineage>
</organism>
<evidence type="ECO:0000256" key="2">
    <source>
        <dbReference type="ARBA" id="ARBA00023022"/>
    </source>
</evidence>
<dbReference type="InterPro" id="IPR036302">
    <property type="entry name" value="Pyosin/cloacin_T_dom_sf"/>
</dbReference>
<keyword evidence="2" id="KW-0044">Antibiotic</keyword>
<dbReference type="Proteomes" id="UP000216897">
    <property type="component" value="Unassembled WGS sequence"/>
</dbReference>
<dbReference type="EMBL" id="NQKG01000001">
    <property type="protein sequence ID" value="OZY57216.1"/>
    <property type="molecule type" value="Genomic_DNA"/>
</dbReference>
<evidence type="ECO:0000313" key="8">
    <source>
        <dbReference type="Proteomes" id="UP000216897"/>
    </source>
</evidence>
<evidence type="ECO:0000313" key="7">
    <source>
        <dbReference type="EMBL" id="OZY57216.1"/>
    </source>
</evidence>
<evidence type="ECO:0000259" key="5">
    <source>
        <dbReference type="Pfam" id="PF06958"/>
    </source>
</evidence>
<dbReference type="Pfam" id="PF06958">
    <property type="entry name" value="Pyocin_S"/>
    <property type="match status" value="1"/>
</dbReference>
<dbReference type="InterPro" id="IPR016128">
    <property type="entry name" value="Pyosin/cloacin_T_dom"/>
</dbReference>
<evidence type="ECO:0000256" key="4">
    <source>
        <dbReference type="SAM" id="MobiDB-lite"/>
    </source>
</evidence>
<evidence type="ECO:0000256" key="3">
    <source>
        <dbReference type="ARBA" id="ARBA00023048"/>
    </source>
</evidence>
<keyword evidence="3" id="KW-0078">Bacteriocin</keyword>
<keyword evidence="8" id="KW-1185">Reference proteome</keyword>
<accession>A0ABX4GT36</accession>
<dbReference type="InterPro" id="IPR036725">
    <property type="entry name" value="ColE3_ribonuclease_sf"/>
</dbReference>
<feature type="region of interest" description="Disordered" evidence="4">
    <location>
        <begin position="337"/>
        <end position="359"/>
    </location>
</feature>
<comment type="caution">
    <text evidence="7">The sequence shown here is derived from an EMBL/GenBank/DDBJ whole genome shotgun (WGS) entry which is preliminary data.</text>
</comment>
<dbReference type="SUPFAM" id="SSF69369">
    <property type="entry name" value="Cloacin translocation domain"/>
    <property type="match status" value="1"/>
</dbReference>
<dbReference type="InterPro" id="IPR009105">
    <property type="entry name" value="Colicin_E3_ribonuclease"/>
</dbReference>
<feature type="compositionally biased region" description="Pro residues" evidence="4">
    <location>
        <begin position="21"/>
        <end position="33"/>
    </location>
</feature>
<dbReference type="Pfam" id="PF09000">
    <property type="entry name" value="Cytotoxic"/>
    <property type="match status" value="1"/>
</dbReference>
<keyword evidence="1" id="KW-0929">Antimicrobial</keyword>
<feature type="region of interest" description="Disordered" evidence="4">
    <location>
        <begin position="13"/>
        <end position="35"/>
    </location>
</feature>
<feature type="domain" description="Colicin E3-like ribonuclease" evidence="6">
    <location>
        <begin position="279"/>
        <end position="358"/>
    </location>
</feature>
<dbReference type="Gene3D" id="3.10.380.10">
    <property type="entry name" value="Colicin E3-like ribonuclease domain"/>
    <property type="match status" value="1"/>
</dbReference>
<evidence type="ECO:0000259" key="6">
    <source>
        <dbReference type="Pfam" id="PF09000"/>
    </source>
</evidence>
<evidence type="ECO:0000256" key="1">
    <source>
        <dbReference type="ARBA" id="ARBA00022529"/>
    </source>
</evidence>
<dbReference type="SUPFAM" id="SSF63840">
    <property type="entry name" value="Ribonuclease domain of colicin E3"/>
    <property type="match status" value="1"/>
</dbReference>